<dbReference type="EMBL" id="KN880432">
    <property type="protein sequence ID" value="KIY74186.1"/>
    <property type="molecule type" value="Genomic_DNA"/>
</dbReference>
<feature type="compositionally biased region" description="Low complexity" evidence="4">
    <location>
        <begin position="707"/>
        <end position="718"/>
    </location>
</feature>
<evidence type="ECO:0000256" key="4">
    <source>
        <dbReference type="SAM" id="MobiDB-lite"/>
    </source>
</evidence>
<feature type="repeat" description="WD" evidence="3">
    <location>
        <begin position="239"/>
        <end position="280"/>
    </location>
</feature>
<proteinExistence type="predicted"/>
<evidence type="ECO:0000313" key="7">
    <source>
        <dbReference type="Proteomes" id="UP000054007"/>
    </source>
</evidence>
<dbReference type="STRING" id="1314674.A0A0D7BX26"/>
<keyword evidence="7" id="KW-1185">Reference proteome</keyword>
<dbReference type="InterPro" id="IPR001680">
    <property type="entry name" value="WD40_rpt"/>
</dbReference>
<dbReference type="Pfam" id="PF12937">
    <property type="entry name" value="F-box-like"/>
    <property type="match status" value="1"/>
</dbReference>
<dbReference type="InterPro" id="IPR036322">
    <property type="entry name" value="WD40_repeat_dom_sf"/>
</dbReference>
<gene>
    <name evidence="6" type="ORF">CYLTODRAFT_484925</name>
</gene>
<organism evidence="6 7">
    <name type="scientific">Cylindrobasidium torrendii FP15055 ss-10</name>
    <dbReference type="NCBI Taxonomy" id="1314674"/>
    <lineage>
        <taxon>Eukaryota</taxon>
        <taxon>Fungi</taxon>
        <taxon>Dikarya</taxon>
        <taxon>Basidiomycota</taxon>
        <taxon>Agaricomycotina</taxon>
        <taxon>Agaricomycetes</taxon>
        <taxon>Agaricomycetidae</taxon>
        <taxon>Agaricales</taxon>
        <taxon>Marasmiineae</taxon>
        <taxon>Physalacriaceae</taxon>
        <taxon>Cylindrobasidium</taxon>
    </lineage>
</organism>
<reference evidence="6 7" key="1">
    <citation type="journal article" date="2015" name="Fungal Genet. Biol.">
        <title>Evolution of novel wood decay mechanisms in Agaricales revealed by the genome sequences of Fistulina hepatica and Cylindrobasidium torrendii.</title>
        <authorList>
            <person name="Floudas D."/>
            <person name="Held B.W."/>
            <person name="Riley R."/>
            <person name="Nagy L.G."/>
            <person name="Koehler G."/>
            <person name="Ransdell A.S."/>
            <person name="Younus H."/>
            <person name="Chow J."/>
            <person name="Chiniquy J."/>
            <person name="Lipzen A."/>
            <person name="Tritt A."/>
            <person name="Sun H."/>
            <person name="Haridas S."/>
            <person name="LaButti K."/>
            <person name="Ohm R.A."/>
            <person name="Kues U."/>
            <person name="Blanchette R.A."/>
            <person name="Grigoriev I.V."/>
            <person name="Minto R.E."/>
            <person name="Hibbett D.S."/>
        </authorList>
    </citation>
    <scope>NUCLEOTIDE SEQUENCE [LARGE SCALE GENOMIC DNA]</scope>
    <source>
        <strain evidence="6 7">FP15055 ss-10</strain>
    </source>
</reference>
<dbReference type="InterPro" id="IPR001810">
    <property type="entry name" value="F-box_dom"/>
</dbReference>
<dbReference type="InterPro" id="IPR036047">
    <property type="entry name" value="F-box-like_dom_sf"/>
</dbReference>
<sequence>MHHSPIQTFSTDFSNSNPDLISVSTCNHGLLALPAENLTHITAYLDPLSLHALSLVCLAFNAHVKEEHTWRTAFFVNFLGIAPESDKREGRSLLLRRFESTWKQEYIARWNLEWRWKRSRTQPVVHSPVHSHISGIHAVAPNGLITSSLKYGIVARSFPLNGKIMSGFFSSASSGDGLGVGNPNNEFSPDVTACDLTTDGGTAKLVWGFTSGRVSAMSAARVMDGTTRSAGRLVQCALSAQHHGPVVDVAWDDRASAILSASMDGTVKLWDPTTMACIQTWGDPSANRTCVKLVRALAVGCFAVAMANGDIVVWNDIQRDGLAVTTGVSRIIVCPIDPKPGQPTSLPVISTMHLDTSNNKIALLFAYHDHPYFYRVDILPPALNTIRYGDESCGTITCLCASFSKLPEAGFVIVGDSLGWASVYPWKSTASAPLLKFEVHADGAAVTSLSCNPAVLVAGSSKGTIKVFDASSFVHLRTFATLEPGRRMTPSPVEHILLSEGKDAVIASAGERVMAWEAGTVKYPGRGGVRNRYMGGGKHPKAHSNTKGYNAYELKDSVKDSMAILKHEKDERDRAIERERKQNENLEQLGLSEAEVLEYVMMLSREDAPVDEGVFDVDFDADADTEDGSGSRSLPSVHHRSPLASPAPTTASTELHRETGSLSSSLASEHDFPAFANVSGTGSTSSGSGPRSWSAIAASPPFGARTSPPSVVSRSPSSIEAARRQQEEDDLALAIQLSMLDV</sequence>
<dbReference type="InterPro" id="IPR003903">
    <property type="entry name" value="UIM_dom"/>
</dbReference>
<dbReference type="Gene3D" id="1.20.1280.50">
    <property type="match status" value="1"/>
</dbReference>
<dbReference type="SUPFAM" id="SSF81383">
    <property type="entry name" value="F-box domain"/>
    <property type="match status" value="1"/>
</dbReference>
<dbReference type="Gene3D" id="2.130.10.10">
    <property type="entry name" value="YVTN repeat-like/Quinoprotein amine dehydrogenase"/>
    <property type="match status" value="2"/>
</dbReference>
<dbReference type="InterPro" id="IPR015943">
    <property type="entry name" value="WD40/YVTN_repeat-like_dom_sf"/>
</dbReference>
<evidence type="ECO:0000256" key="3">
    <source>
        <dbReference type="PROSITE-ProRule" id="PRU00221"/>
    </source>
</evidence>
<dbReference type="InterPro" id="IPR050349">
    <property type="entry name" value="WD_LIS1/nudF_dynein_reg"/>
</dbReference>
<evidence type="ECO:0000259" key="5">
    <source>
        <dbReference type="PROSITE" id="PS50181"/>
    </source>
</evidence>
<dbReference type="Proteomes" id="UP000054007">
    <property type="component" value="Unassembled WGS sequence"/>
</dbReference>
<dbReference type="PROSITE" id="PS50181">
    <property type="entry name" value="FBOX"/>
    <property type="match status" value="1"/>
</dbReference>
<dbReference type="PROSITE" id="PS50294">
    <property type="entry name" value="WD_REPEATS_REGION"/>
    <property type="match status" value="1"/>
</dbReference>
<evidence type="ECO:0000256" key="1">
    <source>
        <dbReference type="ARBA" id="ARBA00022574"/>
    </source>
</evidence>
<dbReference type="PANTHER" id="PTHR44129">
    <property type="entry name" value="WD REPEAT-CONTAINING PROTEIN POP1"/>
    <property type="match status" value="1"/>
</dbReference>
<dbReference type="SMART" id="SM00320">
    <property type="entry name" value="WD40"/>
    <property type="match status" value="3"/>
</dbReference>
<dbReference type="PROSITE" id="PS50330">
    <property type="entry name" value="UIM"/>
    <property type="match status" value="1"/>
</dbReference>
<evidence type="ECO:0000313" key="6">
    <source>
        <dbReference type="EMBL" id="KIY74186.1"/>
    </source>
</evidence>
<name>A0A0D7BX26_9AGAR</name>
<dbReference type="SUPFAM" id="SSF50978">
    <property type="entry name" value="WD40 repeat-like"/>
    <property type="match status" value="1"/>
</dbReference>
<keyword evidence="1 3" id="KW-0853">WD repeat</keyword>
<evidence type="ECO:0000256" key="2">
    <source>
        <dbReference type="ARBA" id="ARBA00022737"/>
    </source>
</evidence>
<dbReference type="Pfam" id="PF00400">
    <property type="entry name" value="WD40"/>
    <property type="match status" value="2"/>
</dbReference>
<feature type="region of interest" description="Disordered" evidence="4">
    <location>
        <begin position="620"/>
        <end position="665"/>
    </location>
</feature>
<feature type="domain" description="F-box" evidence="5">
    <location>
        <begin position="27"/>
        <end position="73"/>
    </location>
</feature>
<feature type="region of interest" description="Disordered" evidence="4">
    <location>
        <begin position="678"/>
        <end position="727"/>
    </location>
</feature>
<protein>
    <submittedName>
        <fullName evidence="6">WD40 repeat-like protein</fullName>
    </submittedName>
</protein>
<dbReference type="OrthoDB" id="429520at2759"/>
<dbReference type="PROSITE" id="PS50082">
    <property type="entry name" value="WD_REPEATS_2"/>
    <property type="match status" value="1"/>
</dbReference>
<accession>A0A0D7BX26</accession>
<feature type="compositionally biased region" description="Low complexity" evidence="4">
    <location>
        <begin position="679"/>
        <end position="689"/>
    </location>
</feature>
<dbReference type="AlphaFoldDB" id="A0A0D7BX26"/>
<keyword evidence="2" id="KW-0677">Repeat</keyword>